<feature type="region of interest" description="Disordered" evidence="1">
    <location>
        <begin position="1"/>
        <end position="23"/>
    </location>
</feature>
<feature type="transmembrane region" description="Helical" evidence="2">
    <location>
        <begin position="125"/>
        <end position="149"/>
    </location>
</feature>
<dbReference type="Proteomes" id="UP000193411">
    <property type="component" value="Unassembled WGS sequence"/>
</dbReference>
<protein>
    <submittedName>
        <fullName evidence="3">Uncharacterized protein</fullName>
    </submittedName>
</protein>
<evidence type="ECO:0000256" key="1">
    <source>
        <dbReference type="SAM" id="MobiDB-lite"/>
    </source>
</evidence>
<feature type="transmembrane region" description="Helical" evidence="2">
    <location>
        <begin position="93"/>
        <end position="113"/>
    </location>
</feature>
<keyword evidence="2" id="KW-1133">Transmembrane helix</keyword>
<name>A0A1Y2HIL9_9FUNG</name>
<sequence>MTASPSNNDAAASSTSQAPTAPHLHNHHQHHVTLKWLALLRRLLLAYTILAALFFLATGLNLAFNIIPTKQDPTLLDTLGNQFFFMVQEVKEWVWVAVALSVIGLIMNIFGFWSFKSERTSLIRIYLWWSLAHLILYAGTMVATLFLMARENPGTRVVSEPKSLDKKDAARSWIVLLTVLLPDWTLWTLIRAGVLYMTWVFYTETKMLDKIVGDEEARGNLSVQVAREVHEPKPTPIEQA</sequence>
<evidence type="ECO:0000313" key="3">
    <source>
        <dbReference type="EMBL" id="ORZ34440.1"/>
    </source>
</evidence>
<feature type="transmembrane region" description="Helical" evidence="2">
    <location>
        <begin position="44"/>
        <end position="67"/>
    </location>
</feature>
<feature type="transmembrane region" description="Helical" evidence="2">
    <location>
        <begin position="184"/>
        <end position="202"/>
    </location>
</feature>
<keyword evidence="2" id="KW-0472">Membrane</keyword>
<evidence type="ECO:0000256" key="2">
    <source>
        <dbReference type="SAM" id="Phobius"/>
    </source>
</evidence>
<organism evidence="3 4">
    <name type="scientific">Catenaria anguillulae PL171</name>
    <dbReference type="NCBI Taxonomy" id="765915"/>
    <lineage>
        <taxon>Eukaryota</taxon>
        <taxon>Fungi</taxon>
        <taxon>Fungi incertae sedis</taxon>
        <taxon>Blastocladiomycota</taxon>
        <taxon>Blastocladiomycetes</taxon>
        <taxon>Blastocladiales</taxon>
        <taxon>Catenariaceae</taxon>
        <taxon>Catenaria</taxon>
    </lineage>
</organism>
<comment type="caution">
    <text evidence="3">The sequence shown here is derived from an EMBL/GenBank/DDBJ whole genome shotgun (WGS) entry which is preliminary data.</text>
</comment>
<keyword evidence="4" id="KW-1185">Reference proteome</keyword>
<gene>
    <name evidence="3" type="ORF">BCR44DRAFT_1436243</name>
</gene>
<dbReference type="OrthoDB" id="5592965at2759"/>
<proteinExistence type="predicted"/>
<dbReference type="EMBL" id="MCFL01000028">
    <property type="protein sequence ID" value="ORZ34440.1"/>
    <property type="molecule type" value="Genomic_DNA"/>
</dbReference>
<reference evidence="3 4" key="1">
    <citation type="submission" date="2016-07" db="EMBL/GenBank/DDBJ databases">
        <title>Pervasive Adenine N6-methylation of Active Genes in Fungi.</title>
        <authorList>
            <consortium name="DOE Joint Genome Institute"/>
            <person name="Mondo S.J."/>
            <person name="Dannebaum R.O."/>
            <person name="Kuo R.C."/>
            <person name="Labutti K."/>
            <person name="Haridas S."/>
            <person name="Kuo A."/>
            <person name="Salamov A."/>
            <person name="Ahrendt S.R."/>
            <person name="Lipzen A."/>
            <person name="Sullivan W."/>
            <person name="Andreopoulos W.B."/>
            <person name="Clum A."/>
            <person name="Lindquist E."/>
            <person name="Daum C."/>
            <person name="Ramamoorthy G.K."/>
            <person name="Gryganskyi A."/>
            <person name="Culley D."/>
            <person name="Magnuson J.K."/>
            <person name="James T.Y."/>
            <person name="O'Malley M.A."/>
            <person name="Stajich J.E."/>
            <person name="Spatafora J.W."/>
            <person name="Visel A."/>
            <person name="Grigoriev I.V."/>
        </authorList>
    </citation>
    <scope>NUCLEOTIDE SEQUENCE [LARGE SCALE GENOMIC DNA]</scope>
    <source>
        <strain evidence="3 4">PL171</strain>
    </source>
</reference>
<dbReference type="AlphaFoldDB" id="A0A1Y2HIL9"/>
<evidence type="ECO:0000313" key="4">
    <source>
        <dbReference type="Proteomes" id="UP000193411"/>
    </source>
</evidence>
<keyword evidence="2" id="KW-0812">Transmembrane</keyword>
<accession>A0A1Y2HIL9</accession>